<name>A0AAD7FB64_9AGAR</name>
<organism evidence="2 3">
    <name type="scientific">Roridomyces roridus</name>
    <dbReference type="NCBI Taxonomy" id="1738132"/>
    <lineage>
        <taxon>Eukaryota</taxon>
        <taxon>Fungi</taxon>
        <taxon>Dikarya</taxon>
        <taxon>Basidiomycota</taxon>
        <taxon>Agaricomycotina</taxon>
        <taxon>Agaricomycetes</taxon>
        <taxon>Agaricomycetidae</taxon>
        <taxon>Agaricales</taxon>
        <taxon>Marasmiineae</taxon>
        <taxon>Mycenaceae</taxon>
        <taxon>Roridomyces</taxon>
    </lineage>
</organism>
<evidence type="ECO:0000313" key="3">
    <source>
        <dbReference type="Proteomes" id="UP001221142"/>
    </source>
</evidence>
<protein>
    <submittedName>
        <fullName evidence="2">Uncharacterized protein</fullName>
    </submittedName>
</protein>
<dbReference type="EMBL" id="JARKIF010000037">
    <property type="protein sequence ID" value="KAJ7609948.1"/>
    <property type="molecule type" value="Genomic_DNA"/>
</dbReference>
<sequence>MTGLVLTQHRAVLTLDGRRCRAQRPVVSPRPLRRESTACPGSSDSDGMAFDDSELTWIHHPLLRCLTHSTPVPATRLLRDITVVHSESPRIWAARITFVVEMVTRGCKGLSSHIPPALISPLLRPPVPLLGSRSAGIKGMEEEEGLSDESTFFSILARPHSRERVTRDVRAHRVRRSALDFLRLVDKLHTLQSSPGLPRRATTLLQLPVATLWVKLYIRLASIFPFPAASGLPLLSKPSMSTLTMQTPFSHRYLRLEPRLACRYCPARVVYGFVGS</sequence>
<dbReference type="Proteomes" id="UP001221142">
    <property type="component" value="Unassembled WGS sequence"/>
</dbReference>
<feature type="region of interest" description="Disordered" evidence="1">
    <location>
        <begin position="26"/>
        <end position="47"/>
    </location>
</feature>
<reference evidence="2" key="1">
    <citation type="submission" date="2023-03" db="EMBL/GenBank/DDBJ databases">
        <title>Massive genome expansion in bonnet fungi (Mycena s.s.) driven by repeated elements and novel gene families across ecological guilds.</title>
        <authorList>
            <consortium name="Lawrence Berkeley National Laboratory"/>
            <person name="Harder C.B."/>
            <person name="Miyauchi S."/>
            <person name="Viragh M."/>
            <person name="Kuo A."/>
            <person name="Thoen E."/>
            <person name="Andreopoulos B."/>
            <person name="Lu D."/>
            <person name="Skrede I."/>
            <person name="Drula E."/>
            <person name="Henrissat B."/>
            <person name="Morin E."/>
            <person name="Kohler A."/>
            <person name="Barry K."/>
            <person name="LaButti K."/>
            <person name="Morin E."/>
            <person name="Salamov A."/>
            <person name="Lipzen A."/>
            <person name="Mereny Z."/>
            <person name="Hegedus B."/>
            <person name="Baldrian P."/>
            <person name="Stursova M."/>
            <person name="Weitz H."/>
            <person name="Taylor A."/>
            <person name="Grigoriev I.V."/>
            <person name="Nagy L.G."/>
            <person name="Martin F."/>
            <person name="Kauserud H."/>
        </authorList>
    </citation>
    <scope>NUCLEOTIDE SEQUENCE</scope>
    <source>
        <strain evidence="2">9284</strain>
    </source>
</reference>
<gene>
    <name evidence="2" type="ORF">FB45DRAFT_340682</name>
</gene>
<evidence type="ECO:0000256" key="1">
    <source>
        <dbReference type="SAM" id="MobiDB-lite"/>
    </source>
</evidence>
<dbReference type="AlphaFoldDB" id="A0AAD7FB64"/>
<keyword evidence="3" id="KW-1185">Reference proteome</keyword>
<comment type="caution">
    <text evidence="2">The sequence shown here is derived from an EMBL/GenBank/DDBJ whole genome shotgun (WGS) entry which is preliminary data.</text>
</comment>
<proteinExistence type="predicted"/>
<evidence type="ECO:0000313" key="2">
    <source>
        <dbReference type="EMBL" id="KAJ7609948.1"/>
    </source>
</evidence>
<accession>A0AAD7FB64</accession>